<dbReference type="InterPro" id="IPR050700">
    <property type="entry name" value="YIM1/Zinc_Alcohol_DH_Fams"/>
</dbReference>
<protein>
    <submittedName>
        <fullName evidence="3">Dehydrogenase</fullName>
    </submittedName>
</protein>
<dbReference type="Pfam" id="PF13602">
    <property type="entry name" value="ADH_zinc_N_2"/>
    <property type="match status" value="1"/>
</dbReference>
<dbReference type="PANTHER" id="PTHR11695">
    <property type="entry name" value="ALCOHOL DEHYDROGENASE RELATED"/>
    <property type="match status" value="1"/>
</dbReference>
<dbReference type="InterPro" id="IPR002364">
    <property type="entry name" value="Quin_OxRdtase/zeta-crystal_CS"/>
</dbReference>
<dbReference type="GO" id="GO:0016491">
    <property type="term" value="F:oxidoreductase activity"/>
    <property type="evidence" value="ECO:0007669"/>
    <property type="project" value="UniProtKB-KW"/>
</dbReference>
<proteinExistence type="predicted"/>
<dbReference type="Gene3D" id="3.40.50.720">
    <property type="entry name" value="NAD(P)-binding Rossmann-like Domain"/>
    <property type="match status" value="1"/>
</dbReference>
<dbReference type="GO" id="GO:0008270">
    <property type="term" value="F:zinc ion binding"/>
    <property type="evidence" value="ECO:0007669"/>
    <property type="project" value="InterPro"/>
</dbReference>
<dbReference type="CDD" id="cd08267">
    <property type="entry name" value="MDR1"/>
    <property type="match status" value="1"/>
</dbReference>
<dbReference type="InterPro" id="IPR013154">
    <property type="entry name" value="ADH-like_N"/>
</dbReference>
<dbReference type="SMART" id="SM00829">
    <property type="entry name" value="PKS_ER"/>
    <property type="match status" value="1"/>
</dbReference>
<dbReference type="Gene3D" id="3.90.180.10">
    <property type="entry name" value="Medium-chain alcohol dehydrogenases, catalytic domain"/>
    <property type="match status" value="1"/>
</dbReference>
<keyword evidence="4" id="KW-1185">Reference proteome</keyword>
<feature type="domain" description="Enoyl reductase (ER)" evidence="2">
    <location>
        <begin position="23"/>
        <end position="370"/>
    </location>
</feature>
<keyword evidence="1" id="KW-0560">Oxidoreductase</keyword>
<evidence type="ECO:0000313" key="3">
    <source>
        <dbReference type="EMBL" id="KAK4175156.1"/>
    </source>
</evidence>
<evidence type="ECO:0000313" key="4">
    <source>
        <dbReference type="Proteomes" id="UP001302321"/>
    </source>
</evidence>
<dbReference type="SUPFAM" id="SSF50129">
    <property type="entry name" value="GroES-like"/>
    <property type="match status" value="1"/>
</dbReference>
<dbReference type="AlphaFoldDB" id="A0AAN6W6A1"/>
<dbReference type="Pfam" id="PF08240">
    <property type="entry name" value="ADH_N"/>
    <property type="match status" value="1"/>
</dbReference>
<dbReference type="InterPro" id="IPR036291">
    <property type="entry name" value="NAD(P)-bd_dom_sf"/>
</dbReference>
<dbReference type="PANTHER" id="PTHR11695:SF294">
    <property type="entry name" value="RETICULON-4-INTERACTING PROTEIN 1, MITOCHONDRIAL"/>
    <property type="match status" value="1"/>
</dbReference>
<comment type="caution">
    <text evidence="3">The sequence shown here is derived from an EMBL/GenBank/DDBJ whole genome shotgun (WGS) entry which is preliminary data.</text>
</comment>
<name>A0AAN6W6A1_9PEZI</name>
<sequence>MPTEPPSPPITTQAWTYTALSTSPRSALSLSSSHPVVFPPPSSSEETVLISVSYAALNPADIVNLTCIPYFFHSTLSAVPALDFTGVVLQSHTPAPSPSPVQQRFSPGDKVICFPPLYHMLKTGIGGLQRTVPIPAKYCVKLPEGKKLIEGAGLMLTGCTALLQVRQAGIKKGDRVLVVGASGGVGSAAVQLVRDTVGKNGHIVAVCSGRNIELVKSLGADEVVDYTQHKNLPGYLTDKFGGDNNKFDHIIDGFGNQELYKACAGFLKEEGVYDAASIHYDTYRYWDLFKSVVKIGLNIVWPRSRWLGGTGRRFKICSLDDPGLDMMDYLAGMLGEGRLKVAVDSVWGFGEVDKGFDVLMGGHAAGKVVVKVGEGEEEEE</sequence>
<evidence type="ECO:0000259" key="2">
    <source>
        <dbReference type="SMART" id="SM00829"/>
    </source>
</evidence>
<evidence type="ECO:0000256" key="1">
    <source>
        <dbReference type="ARBA" id="ARBA00023002"/>
    </source>
</evidence>
<organism evidence="3 4">
    <name type="scientific">Triangularia setosa</name>
    <dbReference type="NCBI Taxonomy" id="2587417"/>
    <lineage>
        <taxon>Eukaryota</taxon>
        <taxon>Fungi</taxon>
        <taxon>Dikarya</taxon>
        <taxon>Ascomycota</taxon>
        <taxon>Pezizomycotina</taxon>
        <taxon>Sordariomycetes</taxon>
        <taxon>Sordariomycetidae</taxon>
        <taxon>Sordariales</taxon>
        <taxon>Podosporaceae</taxon>
        <taxon>Triangularia</taxon>
    </lineage>
</organism>
<dbReference type="PROSITE" id="PS01162">
    <property type="entry name" value="QOR_ZETA_CRYSTAL"/>
    <property type="match status" value="1"/>
</dbReference>
<dbReference type="Proteomes" id="UP001302321">
    <property type="component" value="Unassembled WGS sequence"/>
</dbReference>
<dbReference type="GO" id="GO:0005739">
    <property type="term" value="C:mitochondrion"/>
    <property type="evidence" value="ECO:0007669"/>
    <property type="project" value="TreeGrafter"/>
</dbReference>
<dbReference type="EMBL" id="MU866246">
    <property type="protein sequence ID" value="KAK4175156.1"/>
    <property type="molecule type" value="Genomic_DNA"/>
</dbReference>
<accession>A0AAN6W6A1</accession>
<dbReference type="InterPro" id="IPR011032">
    <property type="entry name" value="GroES-like_sf"/>
</dbReference>
<dbReference type="SUPFAM" id="SSF51735">
    <property type="entry name" value="NAD(P)-binding Rossmann-fold domains"/>
    <property type="match status" value="1"/>
</dbReference>
<reference evidence="3" key="1">
    <citation type="journal article" date="2023" name="Mol. Phylogenet. Evol.">
        <title>Genome-scale phylogeny and comparative genomics of the fungal order Sordariales.</title>
        <authorList>
            <person name="Hensen N."/>
            <person name="Bonometti L."/>
            <person name="Westerberg I."/>
            <person name="Brannstrom I.O."/>
            <person name="Guillou S."/>
            <person name="Cros-Aarteil S."/>
            <person name="Calhoun S."/>
            <person name="Haridas S."/>
            <person name="Kuo A."/>
            <person name="Mondo S."/>
            <person name="Pangilinan J."/>
            <person name="Riley R."/>
            <person name="LaButti K."/>
            <person name="Andreopoulos B."/>
            <person name="Lipzen A."/>
            <person name="Chen C."/>
            <person name="Yan M."/>
            <person name="Daum C."/>
            <person name="Ng V."/>
            <person name="Clum A."/>
            <person name="Steindorff A."/>
            <person name="Ohm R.A."/>
            <person name="Martin F."/>
            <person name="Silar P."/>
            <person name="Natvig D.O."/>
            <person name="Lalanne C."/>
            <person name="Gautier V."/>
            <person name="Ament-Velasquez S.L."/>
            <person name="Kruys A."/>
            <person name="Hutchinson M.I."/>
            <person name="Powell A.J."/>
            <person name="Barry K."/>
            <person name="Miller A.N."/>
            <person name="Grigoriev I.V."/>
            <person name="Debuchy R."/>
            <person name="Gladieux P."/>
            <person name="Hiltunen Thoren M."/>
            <person name="Johannesson H."/>
        </authorList>
    </citation>
    <scope>NUCLEOTIDE SEQUENCE</scope>
    <source>
        <strain evidence="3">CBS 892.96</strain>
    </source>
</reference>
<dbReference type="InterPro" id="IPR020843">
    <property type="entry name" value="ER"/>
</dbReference>
<reference evidence="3" key="2">
    <citation type="submission" date="2023-05" db="EMBL/GenBank/DDBJ databases">
        <authorList>
            <consortium name="Lawrence Berkeley National Laboratory"/>
            <person name="Steindorff A."/>
            <person name="Hensen N."/>
            <person name="Bonometti L."/>
            <person name="Westerberg I."/>
            <person name="Brannstrom I.O."/>
            <person name="Guillou S."/>
            <person name="Cros-Aarteil S."/>
            <person name="Calhoun S."/>
            <person name="Haridas S."/>
            <person name="Kuo A."/>
            <person name="Mondo S."/>
            <person name="Pangilinan J."/>
            <person name="Riley R."/>
            <person name="Labutti K."/>
            <person name="Andreopoulos B."/>
            <person name="Lipzen A."/>
            <person name="Chen C."/>
            <person name="Yanf M."/>
            <person name="Daum C."/>
            <person name="Ng V."/>
            <person name="Clum A."/>
            <person name="Ohm R."/>
            <person name="Martin F."/>
            <person name="Silar P."/>
            <person name="Natvig D."/>
            <person name="Lalanne C."/>
            <person name="Gautier V."/>
            <person name="Ament-Velasquez S.L."/>
            <person name="Kruys A."/>
            <person name="Hutchinson M.I."/>
            <person name="Powell A.J."/>
            <person name="Barry K."/>
            <person name="Miller A.N."/>
            <person name="Grigoriev I.V."/>
            <person name="Debuchy R."/>
            <person name="Gladieux P."/>
            <person name="Thoren M.H."/>
            <person name="Johannesson H."/>
        </authorList>
    </citation>
    <scope>NUCLEOTIDE SEQUENCE</scope>
    <source>
        <strain evidence="3">CBS 892.96</strain>
    </source>
</reference>
<gene>
    <name evidence="3" type="ORF">QBC36DRAFT_355449</name>
</gene>